<dbReference type="InterPro" id="IPR027417">
    <property type="entry name" value="P-loop_NTPase"/>
</dbReference>
<accession>A0A7K3VM42</accession>
<feature type="domain" description="NB-ARC" evidence="1">
    <location>
        <begin position="29"/>
        <end position="151"/>
    </location>
</feature>
<dbReference type="PANTHER" id="PTHR47691">
    <property type="entry name" value="REGULATOR-RELATED"/>
    <property type="match status" value="1"/>
</dbReference>
<reference evidence="2 3" key="1">
    <citation type="submission" date="2019-12" db="EMBL/GenBank/DDBJ databases">
        <title>Rhizobium genotypes associated with high levels of biological nitrogen fixation by grain legumes in a temperate-maritime cropping system.</title>
        <authorList>
            <person name="Maluk M."/>
            <person name="Francesc Ferrando Molina F."/>
            <person name="Lopez Del Egido L."/>
            <person name="Lafos M."/>
            <person name="Langarica-Fuentes A."/>
            <person name="Gebre Yohannes G."/>
            <person name="Young M.W."/>
            <person name="Martin P."/>
            <person name="Gantlett R."/>
            <person name="Kenicer G."/>
            <person name="Hawes C."/>
            <person name="Begg G.S."/>
            <person name="Quilliam R.S."/>
            <person name="Squire G.R."/>
            <person name="Poole P.S."/>
            <person name="Young P.W."/>
            <person name="Iannetta P.M."/>
            <person name="James E.K."/>
        </authorList>
    </citation>
    <scope>NUCLEOTIDE SEQUENCE [LARGE SCALE GENOMIC DNA]</scope>
    <source>
        <strain evidence="2 3">JHI54</strain>
    </source>
</reference>
<dbReference type="RefSeq" id="WP_164048221.1">
    <property type="nucleotide sequence ID" value="NZ_WUFV01000015.1"/>
</dbReference>
<comment type="caution">
    <text evidence="2">The sequence shown here is derived from an EMBL/GenBank/DDBJ whole genome shotgun (WGS) entry which is preliminary data.</text>
</comment>
<dbReference type="GO" id="GO:0043531">
    <property type="term" value="F:ADP binding"/>
    <property type="evidence" value="ECO:0007669"/>
    <property type="project" value="InterPro"/>
</dbReference>
<dbReference type="PRINTS" id="PR00364">
    <property type="entry name" value="DISEASERSIST"/>
</dbReference>
<dbReference type="Pfam" id="PF00931">
    <property type="entry name" value="NB-ARC"/>
    <property type="match status" value="1"/>
</dbReference>
<dbReference type="PANTHER" id="PTHR47691:SF3">
    <property type="entry name" value="HTH-TYPE TRANSCRIPTIONAL REGULATOR RV0890C-RELATED"/>
    <property type="match status" value="1"/>
</dbReference>
<protein>
    <submittedName>
        <fullName evidence="2">ATPase</fullName>
    </submittedName>
</protein>
<proteinExistence type="predicted"/>
<evidence type="ECO:0000259" key="1">
    <source>
        <dbReference type="Pfam" id="PF00931"/>
    </source>
</evidence>
<dbReference type="Gene3D" id="1.25.40.10">
    <property type="entry name" value="Tetratricopeptide repeat domain"/>
    <property type="match status" value="1"/>
</dbReference>
<dbReference type="Gene3D" id="3.40.50.300">
    <property type="entry name" value="P-loop containing nucleotide triphosphate hydrolases"/>
    <property type="match status" value="1"/>
</dbReference>
<name>A0A7K3VM42_RHILE</name>
<gene>
    <name evidence="2" type="ORF">GR257_22800</name>
</gene>
<dbReference type="AlphaFoldDB" id="A0A7K3VM42"/>
<dbReference type="InterPro" id="IPR011990">
    <property type="entry name" value="TPR-like_helical_dom_sf"/>
</dbReference>
<evidence type="ECO:0000313" key="3">
    <source>
        <dbReference type="Proteomes" id="UP000471705"/>
    </source>
</evidence>
<dbReference type="Proteomes" id="UP000471705">
    <property type="component" value="Unassembled WGS sequence"/>
</dbReference>
<dbReference type="EMBL" id="WUFV01000015">
    <property type="protein sequence ID" value="NEK17658.1"/>
    <property type="molecule type" value="Genomic_DNA"/>
</dbReference>
<evidence type="ECO:0000313" key="2">
    <source>
        <dbReference type="EMBL" id="NEK17658.1"/>
    </source>
</evidence>
<dbReference type="SUPFAM" id="SSF52540">
    <property type="entry name" value="P-loop containing nucleoside triphosphate hydrolases"/>
    <property type="match status" value="1"/>
</dbReference>
<dbReference type="InterPro" id="IPR002182">
    <property type="entry name" value="NB-ARC"/>
</dbReference>
<dbReference type="SUPFAM" id="SSF48452">
    <property type="entry name" value="TPR-like"/>
    <property type="match status" value="1"/>
</dbReference>
<organism evidence="2 3">
    <name type="scientific">Rhizobium leguminosarum</name>
    <dbReference type="NCBI Taxonomy" id="384"/>
    <lineage>
        <taxon>Bacteria</taxon>
        <taxon>Pseudomonadati</taxon>
        <taxon>Pseudomonadota</taxon>
        <taxon>Alphaproteobacteria</taxon>
        <taxon>Hyphomicrobiales</taxon>
        <taxon>Rhizobiaceae</taxon>
        <taxon>Rhizobium/Agrobacterium group</taxon>
        <taxon>Rhizobium</taxon>
    </lineage>
</organism>
<sequence>METGLPSANSNFRTNLPATMVRVVGRDAIIDLIHEAMADKRLVSIVGAGGIGKTTVAIAVAEKAQGYTDGVWLVDFATLRDGSLVPHAINATVGLAVHSGDALAATCRYLRSRKALLVLDNCEHIVSDVAECTARIMEEAHGVRIVATSREPLRLAGEHVHRLTALETPSDDTEVSAAEALNFSAVQLFIERARDRLETFSLSDGDAQVIAAICRRLDGIALAIELAAMRVDAFGLKGLLRQLDDRFRILTGGRAGLERHRTLAATLDWSYTLLLVDEASMMRAVSGFAGGFTAADASAIANLPFAETADVLTELAAKSLLSIDGNGPNSVYRLLDTTREYCTGKLVSNGEDADVHGRHANHLCELLERASLQPSCCSAADLNRYIDDLRKAIAWARGHPALARLELRLITAGVWLWNQLSLTDESRVHIMRALEIVAETDMSGTHVELTLQLNLAGAVLYTRGVVPEARKAMHRALEIAKAGGDADAQLRCLRVVGTYELFSGDYDAGKATLETFLSLASRLYPEALPEGETHLAAGEIWTGHLLTARARLERLYRNMAPEPQDGQSLKFLYDNSVNTMVVLAHAQWLTGSPGEAVANVLKGVELARQANHELSMSIAFAWACPVLFWSGLSADCARHVEMLDELVERHGILTWRPTATFYRGALIAAETGLRSEGIKMIQTAVDQCREIGQTSRLPYFLGVLADSLSRDARFLEASIRADQALDLARAQNEQWCLPELTRIRSSIPTSGNTNADRAALLRASIAQSDGIGAKSWKLRSSLELAGMLERQKRSEEARQALEVALAEIGDRFATRDLVAAIDLLSRLQHTKDEAATSNPNK</sequence>